<dbReference type="InterPro" id="IPR045461">
    <property type="entry name" value="Wolframin_OB_fold"/>
</dbReference>
<evidence type="ECO:0008006" key="7">
    <source>
        <dbReference type="Google" id="ProtNLM"/>
    </source>
</evidence>
<feature type="transmembrane region" description="Helical" evidence="2">
    <location>
        <begin position="514"/>
        <end position="531"/>
    </location>
</feature>
<evidence type="ECO:0000256" key="1">
    <source>
        <dbReference type="SAM" id="MobiDB-lite"/>
    </source>
</evidence>
<dbReference type="InterPro" id="IPR011990">
    <property type="entry name" value="TPR-like_helical_dom_sf"/>
</dbReference>
<dbReference type="AlphaFoldDB" id="A0AAE1ALF4"/>
<evidence type="ECO:0000313" key="5">
    <source>
        <dbReference type="EMBL" id="KAK3789833.1"/>
    </source>
</evidence>
<keyword evidence="2" id="KW-1133">Transmembrane helix</keyword>
<dbReference type="Gene3D" id="1.25.40.10">
    <property type="entry name" value="Tetratricopeptide repeat domain"/>
    <property type="match status" value="1"/>
</dbReference>
<dbReference type="Pfam" id="PF20023">
    <property type="entry name" value="WSLR"/>
    <property type="match status" value="1"/>
</dbReference>
<keyword evidence="2" id="KW-0812">Transmembrane</keyword>
<sequence>MADTGKNTAEMPESTEESISESILAEWKVEAENGSTDHQVKLACHYLRLAEVGTERDLNGEQAVSWFIKASQRGDETATEKLKHCVTTNLGITDSNKSDALWCLNTSAAEKRVRYAAKSLFARIGGSQGGVVSKEEYIEAINSLTVGHEKERKILLAAGKKIGDTITENDFVKTVSKKIQGTLTLSAEETDETSAAYNAASPVRKVLDYPQETAKVLLDRSLEYASKEGLGLITSLIPTNQIYLLAMVFAYSYLKAELFLLVIPLIVFFMSFLALVIATLQMFYKRRKQKDANSLTSLLQSKFDADIDIESTESQYSWNSLTPYYVFFSVLPLMVVSFSFANKSYIPCAEMVVVAVIMTAICFFGLADTHDILTLAALAAHTFASLPILLGNIQINIISKIVGFIAHPLFSRNLGMGISFNLSLPSVVHMLIPFLFLRVAIRGGWSGVLKTLVPHLVCYCWFSFVIAAFPSTTWLSLARATVGYLLLPIFVPVSLVAFVFGAIFFLYKLLQTEMVGKLIVTALLIAVPILLTQTKLFFGKKAKAESPKAKKLKKAIMIGFSVAAALPLLFVRVPSITAKKNIELSQDDYLDLCVAGEAEITAPYQMRCHDFIGTRVNWTGQVSQVKIVKIENTAESVIKSFPSLVAETLYCIYGDPSPDCDENTMSKKTLRHCQLLESKGQTCHLHRHDQISFSLELSVGEGKLAIALEASDAFRSRLLALEPGDDVQFVGSLLDAGTSSPKMKLRSLMCTSRQLPAMEEMSENVVDEELLLKMTADAVSMTFNFGLFPLFTFSPEL</sequence>
<feature type="region of interest" description="Disordered" evidence="1">
    <location>
        <begin position="1"/>
        <end position="21"/>
    </location>
</feature>
<feature type="domain" description="Wolframin cysteine-rich" evidence="4">
    <location>
        <begin position="588"/>
        <end position="687"/>
    </location>
</feature>
<reference evidence="5" key="1">
    <citation type="journal article" date="2023" name="G3 (Bethesda)">
        <title>A reference genome for the long-term kleptoplast-retaining sea slug Elysia crispata morphotype clarki.</title>
        <authorList>
            <person name="Eastman K.E."/>
            <person name="Pendleton A.L."/>
            <person name="Shaikh M.A."/>
            <person name="Suttiyut T."/>
            <person name="Ogas R."/>
            <person name="Tomko P."/>
            <person name="Gavelis G."/>
            <person name="Widhalm J.R."/>
            <person name="Wisecaver J.H."/>
        </authorList>
    </citation>
    <scope>NUCLEOTIDE SEQUENCE</scope>
    <source>
        <strain evidence="5">ECLA1</strain>
    </source>
</reference>
<dbReference type="GO" id="GO:0005789">
    <property type="term" value="C:endoplasmic reticulum membrane"/>
    <property type="evidence" value="ECO:0007669"/>
    <property type="project" value="TreeGrafter"/>
</dbReference>
<name>A0AAE1ALF4_9GAST</name>
<feature type="transmembrane region" description="Helical" evidence="2">
    <location>
        <begin position="414"/>
        <end position="436"/>
    </location>
</feature>
<keyword evidence="6" id="KW-1185">Reference proteome</keyword>
<feature type="domain" description="Wolframin OB-fold" evidence="3">
    <location>
        <begin position="702"/>
        <end position="793"/>
    </location>
</feature>
<feature type="transmembrane region" description="Helical" evidence="2">
    <location>
        <begin position="552"/>
        <end position="571"/>
    </location>
</feature>
<dbReference type="PANTHER" id="PTHR13098">
    <property type="entry name" value="WOLFRAMIN"/>
    <property type="match status" value="1"/>
</dbReference>
<feature type="transmembrane region" description="Helical" evidence="2">
    <location>
        <begin position="348"/>
        <end position="366"/>
    </location>
</feature>
<evidence type="ECO:0000259" key="3">
    <source>
        <dbReference type="Pfam" id="PF19913"/>
    </source>
</evidence>
<dbReference type="Pfam" id="PF19913">
    <property type="entry name" value="WCOB"/>
    <property type="match status" value="1"/>
</dbReference>
<feature type="transmembrane region" description="Helical" evidence="2">
    <location>
        <begin position="230"/>
        <end position="251"/>
    </location>
</feature>
<feature type="transmembrane region" description="Helical" evidence="2">
    <location>
        <begin position="372"/>
        <end position="393"/>
    </location>
</feature>
<keyword evidence="2" id="KW-0472">Membrane</keyword>
<feature type="transmembrane region" description="Helical" evidence="2">
    <location>
        <begin position="456"/>
        <end position="477"/>
    </location>
</feature>
<dbReference type="InterPro" id="IPR045400">
    <property type="entry name" value="Wolframin_Cys-rich"/>
</dbReference>
<accession>A0AAE1ALF4</accession>
<dbReference type="PRINTS" id="PR02060">
    <property type="entry name" value="WOLFFAMILY"/>
</dbReference>
<organism evidence="5 6">
    <name type="scientific">Elysia crispata</name>
    <name type="common">lettuce slug</name>
    <dbReference type="NCBI Taxonomy" id="231223"/>
    <lineage>
        <taxon>Eukaryota</taxon>
        <taxon>Metazoa</taxon>
        <taxon>Spiralia</taxon>
        <taxon>Lophotrochozoa</taxon>
        <taxon>Mollusca</taxon>
        <taxon>Gastropoda</taxon>
        <taxon>Heterobranchia</taxon>
        <taxon>Euthyneura</taxon>
        <taxon>Panpulmonata</taxon>
        <taxon>Sacoglossa</taxon>
        <taxon>Placobranchoidea</taxon>
        <taxon>Plakobranchidae</taxon>
        <taxon>Elysia</taxon>
    </lineage>
</organism>
<protein>
    <recommendedName>
        <fullName evidence="7">Wolframin</fullName>
    </recommendedName>
</protein>
<comment type="caution">
    <text evidence="5">The sequence shown here is derived from an EMBL/GenBank/DDBJ whole genome shotgun (WGS) entry which is preliminary data.</text>
</comment>
<dbReference type="Pfam" id="PF20053">
    <property type="entry name" value="WC-rich"/>
    <property type="match status" value="1"/>
</dbReference>
<evidence type="ECO:0000313" key="6">
    <source>
        <dbReference type="Proteomes" id="UP001283361"/>
    </source>
</evidence>
<dbReference type="GO" id="GO:0055074">
    <property type="term" value="P:calcium ion homeostasis"/>
    <property type="evidence" value="ECO:0007669"/>
    <property type="project" value="TreeGrafter"/>
</dbReference>
<feature type="transmembrane region" description="Helical" evidence="2">
    <location>
        <begin position="324"/>
        <end position="341"/>
    </location>
</feature>
<evidence type="ECO:0000259" key="4">
    <source>
        <dbReference type="Pfam" id="PF20053"/>
    </source>
</evidence>
<dbReference type="InterPro" id="IPR045458">
    <property type="entry name" value="Wolframin_Sel1-like_rpt"/>
</dbReference>
<dbReference type="EMBL" id="JAWDGP010001627">
    <property type="protein sequence ID" value="KAK3789833.1"/>
    <property type="molecule type" value="Genomic_DNA"/>
</dbReference>
<proteinExistence type="predicted"/>
<dbReference type="InterPro" id="IPR026209">
    <property type="entry name" value="Wolframin_fam"/>
</dbReference>
<evidence type="ECO:0000256" key="2">
    <source>
        <dbReference type="SAM" id="Phobius"/>
    </source>
</evidence>
<dbReference type="GO" id="GO:0030968">
    <property type="term" value="P:endoplasmic reticulum unfolded protein response"/>
    <property type="evidence" value="ECO:0007669"/>
    <property type="project" value="TreeGrafter"/>
</dbReference>
<dbReference type="PANTHER" id="PTHR13098:SF3">
    <property type="entry name" value="WOLFRAMIN"/>
    <property type="match status" value="1"/>
</dbReference>
<dbReference type="Proteomes" id="UP001283361">
    <property type="component" value="Unassembled WGS sequence"/>
</dbReference>
<feature type="transmembrane region" description="Helical" evidence="2">
    <location>
        <begin position="258"/>
        <end position="284"/>
    </location>
</feature>
<gene>
    <name evidence="5" type="ORF">RRG08_055119</name>
</gene>
<feature type="transmembrane region" description="Helical" evidence="2">
    <location>
        <begin position="484"/>
        <end position="508"/>
    </location>
</feature>